<dbReference type="Pfam" id="PF02452">
    <property type="entry name" value="PemK_toxin"/>
    <property type="match status" value="1"/>
</dbReference>
<evidence type="ECO:0008006" key="3">
    <source>
        <dbReference type="Google" id="ProtNLM"/>
    </source>
</evidence>
<dbReference type="SUPFAM" id="SSF50118">
    <property type="entry name" value="Cell growth inhibitor/plasmid maintenance toxic component"/>
    <property type="match status" value="1"/>
</dbReference>
<comment type="caution">
    <text evidence="1">The sequence shown here is derived from an EMBL/GenBank/DDBJ whole genome shotgun (WGS) entry which is preliminary data.</text>
</comment>
<dbReference type="GO" id="GO:0003677">
    <property type="term" value="F:DNA binding"/>
    <property type="evidence" value="ECO:0007669"/>
    <property type="project" value="InterPro"/>
</dbReference>
<dbReference type="GO" id="GO:0006402">
    <property type="term" value="P:mRNA catabolic process"/>
    <property type="evidence" value="ECO:0007669"/>
    <property type="project" value="TreeGrafter"/>
</dbReference>
<sequence>MKRGEIWHVDLNPIKGTEQAGRRFVIIVSADAFNAAMRRPLVVPITLGGNAPRNAGFAVSLMGTGLRTTGVALCDQVRALDIRARGGQYVETAPGYILDEIGARIAAILE</sequence>
<dbReference type="GO" id="GO:0004521">
    <property type="term" value="F:RNA endonuclease activity"/>
    <property type="evidence" value="ECO:0007669"/>
    <property type="project" value="TreeGrafter"/>
</dbReference>
<reference evidence="1" key="1">
    <citation type="journal article" date="2014" name="Int. J. Syst. Evol. Microbiol.">
        <title>Complete genome sequence of Corynebacterium casei LMG S-19264T (=DSM 44701T), isolated from a smear-ripened cheese.</title>
        <authorList>
            <consortium name="US DOE Joint Genome Institute (JGI-PGF)"/>
            <person name="Walter F."/>
            <person name="Albersmeier A."/>
            <person name="Kalinowski J."/>
            <person name="Ruckert C."/>
        </authorList>
    </citation>
    <scope>NUCLEOTIDE SEQUENCE</scope>
    <source>
        <strain evidence="1">CGMCC 1.15367</strain>
    </source>
</reference>
<dbReference type="InterPro" id="IPR003477">
    <property type="entry name" value="PemK-like"/>
</dbReference>
<evidence type="ECO:0000313" key="2">
    <source>
        <dbReference type="Proteomes" id="UP000644699"/>
    </source>
</evidence>
<dbReference type="PANTHER" id="PTHR33988:SF3">
    <property type="entry name" value="ENDORIBONUCLEASE TOXIN CHPB-RELATED"/>
    <property type="match status" value="1"/>
</dbReference>
<dbReference type="PANTHER" id="PTHR33988">
    <property type="entry name" value="ENDORIBONUCLEASE MAZF-RELATED"/>
    <property type="match status" value="1"/>
</dbReference>
<dbReference type="RefSeq" id="WP_188910474.1">
    <property type="nucleotide sequence ID" value="NZ_BMIQ01000005.1"/>
</dbReference>
<organism evidence="1 2">
    <name type="scientific">Aureimonas endophytica</name>
    <dbReference type="NCBI Taxonomy" id="2027858"/>
    <lineage>
        <taxon>Bacteria</taxon>
        <taxon>Pseudomonadati</taxon>
        <taxon>Pseudomonadota</taxon>
        <taxon>Alphaproteobacteria</taxon>
        <taxon>Hyphomicrobiales</taxon>
        <taxon>Aurantimonadaceae</taxon>
        <taxon>Aureimonas</taxon>
    </lineage>
</organism>
<dbReference type="EMBL" id="BMIQ01000005">
    <property type="protein sequence ID" value="GGE11542.1"/>
    <property type="molecule type" value="Genomic_DNA"/>
</dbReference>
<keyword evidence="2" id="KW-1185">Reference proteome</keyword>
<dbReference type="GO" id="GO:0016075">
    <property type="term" value="P:rRNA catabolic process"/>
    <property type="evidence" value="ECO:0007669"/>
    <property type="project" value="TreeGrafter"/>
</dbReference>
<evidence type="ECO:0000313" key="1">
    <source>
        <dbReference type="EMBL" id="GGE11542.1"/>
    </source>
</evidence>
<proteinExistence type="predicted"/>
<dbReference type="Proteomes" id="UP000644699">
    <property type="component" value="Unassembled WGS sequence"/>
</dbReference>
<dbReference type="InterPro" id="IPR011067">
    <property type="entry name" value="Plasmid_toxin/cell-grow_inhib"/>
</dbReference>
<dbReference type="Gene3D" id="2.30.30.110">
    <property type="match status" value="1"/>
</dbReference>
<gene>
    <name evidence="1" type="ORF">GCM10011390_33340</name>
</gene>
<reference evidence="1" key="2">
    <citation type="submission" date="2020-09" db="EMBL/GenBank/DDBJ databases">
        <authorList>
            <person name="Sun Q."/>
            <person name="Zhou Y."/>
        </authorList>
    </citation>
    <scope>NUCLEOTIDE SEQUENCE</scope>
    <source>
        <strain evidence="1">CGMCC 1.15367</strain>
    </source>
</reference>
<dbReference type="AlphaFoldDB" id="A0A917E8N1"/>
<protein>
    <recommendedName>
        <fullName evidence="3">mRNA interferase</fullName>
    </recommendedName>
</protein>
<accession>A0A917E8N1</accession>
<name>A0A917E8N1_9HYPH</name>